<gene>
    <name evidence="1" type="ORF">TRIUR3_26061</name>
</gene>
<dbReference type="EMBL" id="KD050159">
    <property type="protein sequence ID" value="EMS64948.1"/>
    <property type="molecule type" value="Genomic_DNA"/>
</dbReference>
<accession>M7ZNY6</accession>
<proteinExistence type="predicted"/>
<evidence type="ECO:0000313" key="1">
    <source>
        <dbReference type="EMBL" id="EMS64948.1"/>
    </source>
</evidence>
<name>M7ZNY6_TRIUA</name>
<sequence length="78" mass="8763">MAPGGLLSSHRQMRPLHVPTTDIIRSSALASTFLGFHLLSPLRTCAEPPAVTRRVVGRLRRLHAFVTQFVRLHDLLRL</sequence>
<organism evidence="1">
    <name type="scientific">Triticum urartu</name>
    <name type="common">Red wild einkorn</name>
    <name type="synonym">Crithodium urartu</name>
    <dbReference type="NCBI Taxonomy" id="4572"/>
    <lineage>
        <taxon>Eukaryota</taxon>
        <taxon>Viridiplantae</taxon>
        <taxon>Streptophyta</taxon>
        <taxon>Embryophyta</taxon>
        <taxon>Tracheophyta</taxon>
        <taxon>Spermatophyta</taxon>
        <taxon>Magnoliopsida</taxon>
        <taxon>Liliopsida</taxon>
        <taxon>Poales</taxon>
        <taxon>Poaceae</taxon>
        <taxon>BOP clade</taxon>
        <taxon>Pooideae</taxon>
        <taxon>Triticodae</taxon>
        <taxon>Triticeae</taxon>
        <taxon>Triticinae</taxon>
        <taxon>Triticum</taxon>
    </lineage>
</organism>
<dbReference type="AlphaFoldDB" id="M7ZNY6"/>
<protein>
    <submittedName>
        <fullName evidence="1">Uncharacterized protein</fullName>
    </submittedName>
</protein>
<reference evidence="1" key="1">
    <citation type="journal article" date="2013" name="Nature">
        <title>Draft genome of the wheat A-genome progenitor Triticum urartu.</title>
        <authorList>
            <person name="Ling H.Q."/>
            <person name="Zhao S."/>
            <person name="Liu D."/>
            <person name="Wang J."/>
            <person name="Sun H."/>
            <person name="Zhang C."/>
            <person name="Fan H."/>
            <person name="Li D."/>
            <person name="Dong L."/>
            <person name="Tao Y."/>
            <person name="Gao C."/>
            <person name="Wu H."/>
            <person name="Li Y."/>
            <person name="Cui Y."/>
            <person name="Guo X."/>
            <person name="Zheng S."/>
            <person name="Wang B."/>
            <person name="Yu K."/>
            <person name="Liang Q."/>
            <person name="Yang W."/>
            <person name="Lou X."/>
            <person name="Chen J."/>
            <person name="Feng M."/>
            <person name="Jian J."/>
            <person name="Zhang X."/>
            <person name="Luo G."/>
            <person name="Jiang Y."/>
            <person name="Liu J."/>
            <person name="Wang Z."/>
            <person name="Sha Y."/>
            <person name="Zhang B."/>
            <person name="Wu H."/>
            <person name="Tang D."/>
            <person name="Shen Q."/>
            <person name="Xue P."/>
            <person name="Zou S."/>
            <person name="Wang X."/>
            <person name="Liu X."/>
            <person name="Wang F."/>
            <person name="Yang Y."/>
            <person name="An X."/>
            <person name="Dong Z."/>
            <person name="Zhang K."/>
            <person name="Zhang X."/>
            <person name="Luo M.C."/>
            <person name="Dvorak J."/>
            <person name="Tong Y."/>
            <person name="Wang J."/>
            <person name="Yang H."/>
            <person name="Li Z."/>
            <person name="Wang D."/>
            <person name="Zhang A."/>
            <person name="Wang J."/>
        </authorList>
    </citation>
    <scope>NUCLEOTIDE SEQUENCE</scope>
</reference>